<feature type="active site" description="Charge relay system" evidence="5">
    <location>
        <position position="321"/>
    </location>
</feature>
<keyword evidence="4 5" id="KW-0720">Serine protease</keyword>
<dbReference type="RefSeq" id="WP_377245487.1">
    <property type="nucleotide sequence ID" value="NZ_JBHLUH010000004.1"/>
</dbReference>
<dbReference type="CDD" id="cd04077">
    <property type="entry name" value="Peptidases_S8_PCSK9_ProteinaseK_like"/>
    <property type="match status" value="1"/>
</dbReference>
<evidence type="ECO:0000256" key="2">
    <source>
        <dbReference type="ARBA" id="ARBA00022670"/>
    </source>
</evidence>
<keyword evidence="10" id="KW-1185">Reference proteome</keyword>
<dbReference type="CDD" id="cd00257">
    <property type="entry name" value="beta-trefoil_FSCN-like"/>
    <property type="match status" value="2"/>
</dbReference>
<dbReference type="PANTHER" id="PTHR43806:SF11">
    <property type="entry name" value="CEREVISIN-RELATED"/>
    <property type="match status" value="1"/>
</dbReference>
<evidence type="ECO:0000259" key="8">
    <source>
        <dbReference type="Pfam" id="PF05922"/>
    </source>
</evidence>
<dbReference type="InterPro" id="IPR008999">
    <property type="entry name" value="Actin-crosslinking"/>
</dbReference>
<dbReference type="Pfam" id="PF05922">
    <property type="entry name" value="Inhibitor_I9"/>
    <property type="match status" value="1"/>
</dbReference>
<dbReference type="SUPFAM" id="SSF54897">
    <property type="entry name" value="Protease propeptides/inhibitors"/>
    <property type="match status" value="1"/>
</dbReference>
<evidence type="ECO:0000256" key="5">
    <source>
        <dbReference type="PROSITE-ProRule" id="PRU01240"/>
    </source>
</evidence>
<keyword evidence="3 5" id="KW-0378">Hydrolase</keyword>
<dbReference type="Gene3D" id="2.80.10.50">
    <property type="match status" value="2"/>
</dbReference>
<dbReference type="Gene3D" id="3.30.70.80">
    <property type="entry name" value="Peptidase S8 propeptide/proteinase inhibitor I9"/>
    <property type="match status" value="1"/>
</dbReference>
<comment type="similarity">
    <text evidence="1 5 6">Belongs to the peptidase S8 family.</text>
</comment>
<dbReference type="EMBL" id="JBHLUH010000004">
    <property type="protein sequence ID" value="MFC0526856.1"/>
    <property type="molecule type" value="Genomic_DNA"/>
</dbReference>
<gene>
    <name evidence="9" type="ORF">ACFFIA_04205</name>
</gene>
<dbReference type="InterPro" id="IPR023828">
    <property type="entry name" value="Peptidase_S8_Ser-AS"/>
</dbReference>
<evidence type="ECO:0000256" key="4">
    <source>
        <dbReference type="ARBA" id="ARBA00022825"/>
    </source>
</evidence>
<accession>A0ABV6LWQ7</accession>
<evidence type="ECO:0000256" key="6">
    <source>
        <dbReference type="RuleBase" id="RU003355"/>
    </source>
</evidence>
<organism evidence="9 10">
    <name type="scientific">Phytohabitans kaempferiae</name>
    <dbReference type="NCBI Taxonomy" id="1620943"/>
    <lineage>
        <taxon>Bacteria</taxon>
        <taxon>Bacillati</taxon>
        <taxon>Actinomycetota</taxon>
        <taxon>Actinomycetes</taxon>
        <taxon>Micromonosporales</taxon>
        <taxon>Micromonosporaceae</taxon>
    </lineage>
</organism>
<reference evidence="9 10" key="1">
    <citation type="submission" date="2024-09" db="EMBL/GenBank/DDBJ databases">
        <authorList>
            <person name="Sun Q."/>
            <person name="Mori K."/>
        </authorList>
    </citation>
    <scope>NUCLEOTIDE SEQUENCE [LARGE SCALE GENOMIC DNA]</scope>
    <source>
        <strain evidence="9 10">TBRC 3947</strain>
    </source>
</reference>
<dbReference type="PROSITE" id="PS00138">
    <property type="entry name" value="SUBTILASE_SER"/>
    <property type="match status" value="1"/>
</dbReference>
<feature type="active site" description="Charge relay system" evidence="5">
    <location>
        <position position="164"/>
    </location>
</feature>
<feature type="active site" description="Charge relay system" evidence="5">
    <location>
        <position position="129"/>
    </location>
</feature>
<dbReference type="InterPro" id="IPR034193">
    <property type="entry name" value="PCSK9_ProteinaseK-like"/>
</dbReference>
<dbReference type="InterPro" id="IPR010259">
    <property type="entry name" value="S8pro/Inhibitor_I9"/>
</dbReference>
<name>A0ABV6LWQ7_9ACTN</name>
<dbReference type="InterPro" id="IPR050131">
    <property type="entry name" value="Peptidase_S8_subtilisin-like"/>
</dbReference>
<evidence type="ECO:0000313" key="10">
    <source>
        <dbReference type="Proteomes" id="UP001589867"/>
    </source>
</evidence>
<dbReference type="Gene3D" id="3.40.50.200">
    <property type="entry name" value="Peptidase S8/S53 domain"/>
    <property type="match status" value="1"/>
</dbReference>
<dbReference type="InterPro" id="IPR022398">
    <property type="entry name" value="Peptidase_S8_His-AS"/>
</dbReference>
<dbReference type="InterPro" id="IPR000209">
    <property type="entry name" value="Peptidase_S8/S53_dom"/>
</dbReference>
<dbReference type="SUPFAM" id="SSF52743">
    <property type="entry name" value="Subtilisin-like"/>
    <property type="match status" value="1"/>
</dbReference>
<dbReference type="PROSITE" id="PS00137">
    <property type="entry name" value="SUBTILASE_HIS"/>
    <property type="match status" value="1"/>
</dbReference>
<dbReference type="Pfam" id="PF00082">
    <property type="entry name" value="Peptidase_S8"/>
    <property type="match status" value="1"/>
</dbReference>
<sequence>MQRPSAVHPDNGKVIPDSYIVVLKDSKAKPAEVTADTKSLTQAYGGTVRHTFTKSVRGYAAKMTSAQAKRLKSDPAVAAVHQDRWISTTDTQNQTPSWGLDRIDQQWQPLDRSYTYPNTASNVRAYVIDSGIRISHEQFEGRASYGVDTVPDDGDEVADDCYGHGTHVAGTLGGRDYGVAKGVQLVAVQVFGCTNLGRTSDIIAGVEWVTANAIKPAVANMSLGGGIDPALDAAVQASINSGITYVISAGNGDAQGYPLNSCNVSPARVPAAITVSGTDEADFRMSWANNGSCVDIFAPGNNIVSAINTSDTATARATGTSMSSPHVAGAAAMVLAANPALSPQQVRNTIVGGASRAAVRNLGSGTTDRLLRIGTGLPATTGLRAVANGKVVSTPGGGASALIANATVVNTWEQFDVIQNSDGTISLKARSNGKYVSAESAGAKPLIASRPAINDWEKFQLIRNDDGTVSLLSRANGKYVSAESAGTKPLIASRPAIGDWEKFSWAAPVSVISLRAEANGKIVSAESGGTKPLIASRTAVGVWEKFDMIDLGGDAIALRAHANGKYVTAEAAGASPLIASRTAIADWQIYWYYHLGDGTIALQSWANGLIVSAESAGTKPLIASRTAFGVWESFFYVY</sequence>
<feature type="domain" description="Inhibitor I9" evidence="8">
    <location>
        <begin position="18"/>
        <end position="84"/>
    </location>
</feature>
<dbReference type="PROSITE" id="PS51892">
    <property type="entry name" value="SUBTILASE"/>
    <property type="match status" value="1"/>
</dbReference>
<dbReference type="InterPro" id="IPR015500">
    <property type="entry name" value="Peptidase_S8_subtilisin-rel"/>
</dbReference>
<evidence type="ECO:0000256" key="1">
    <source>
        <dbReference type="ARBA" id="ARBA00011073"/>
    </source>
</evidence>
<dbReference type="PRINTS" id="PR00723">
    <property type="entry name" value="SUBTILISIN"/>
</dbReference>
<evidence type="ECO:0000259" key="7">
    <source>
        <dbReference type="Pfam" id="PF00082"/>
    </source>
</evidence>
<proteinExistence type="inferred from homology"/>
<dbReference type="InterPro" id="IPR037045">
    <property type="entry name" value="S8pro/Inhibitor_I9_sf"/>
</dbReference>
<feature type="domain" description="Peptidase S8/S53" evidence="7">
    <location>
        <begin position="127"/>
        <end position="363"/>
    </location>
</feature>
<comment type="caution">
    <text evidence="9">The sequence shown here is derived from an EMBL/GenBank/DDBJ whole genome shotgun (WGS) entry which is preliminary data.</text>
</comment>
<dbReference type="Proteomes" id="UP001589867">
    <property type="component" value="Unassembled WGS sequence"/>
</dbReference>
<evidence type="ECO:0000256" key="3">
    <source>
        <dbReference type="ARBA" id="ARBA00022801"/>
    </source>
</evidence>
<evidence type="ECO:0000313" key="9">
    <source>
        <dbReference type="EMBL" id="MFC0526856.1"/>
    </source>
</evidence>
<dbReference type="InterPro" id="IPR036852">
    <property type="entry name" value="Peptidase_S8/S53_dom_sf"/>
</dbReference>
<protein>
    <submittedName>
        <fullName evidence="9">S8 family serine peptidase</fullName>
    </submittedName>
</protein>
<dbReference type="PANTHER" id="PTHR43806">
    <property type="entry name" value="PEPTIDASE S8"/>
    <property type="match status" value="1"/>
</dbReference>
<dbReference type="PROSITE" id="PS00136">
    <property type="entry name" value="SUBTILASE_ASP"/>
    <property type="match status" value="1"/>
</dbReference>
<keyword evidence="2 5" id="KW-0645">Protease</keyword>
<dbReference type="InterPro" id="IPR023827">
    <property type="entry name" value="Peptidase_S8_Asp-AS"/>
</dbReference>
<dbReference type="SUPFAM" id="SSF50405">
    <property type="entry name" value="Actin-crosslinking proteins"/>
    <property type="match status" value="2"/>
</dbReference>